<evidence type="ECO:0008006" key="4">
    <source>
        <dbReference type="Google" id="ProtNLM"/>
    </source>
</evidence>
<dbReference type="Gene3D" id="2.60.120.10">
    <property type="entry name" value="Jelly Rolls"/>
    <property type="match status" value="1"/>
</dbReference>
<sequence length="146" mass="15806">MQITRVYTGPDGRAVFGRWELKLRDAGADGLLSKRWSAGHIQFLEAPAGHAHDWRTVGTRQLLVVLEGEIDVIVPDQPPRRFGPGEAVLFEDTSGSGHRLHIPGTTACRALLVTLPADEPLDEVQEAGEESFPASDPPSWTGTTAT</sequence>
<dbReference type="AlphaFoldDB" id="D0MIG6"/>
<gene>
    <name evidence="2" type="ordered locus">Rmar_1385</name>
</gene>
<dbReference type="InterPro" id="IPR014710">
    <property type="entry name" value="RmlC-like_jellyroll"/>
</dbReference>
<organism evidence="2 3">
    <name type="scientific">Rhodothermus marinus (strain ATCC 43812 / DSM 4252 / R-10)</name>
    <name type="common">Rhodothermus obamensis</name>
    <dbReference type="NCBI Taxonomy" id="518766"/>
    <lineage>
        <taxon>Bacteria</taxon>
        <taxon>Pseudomonadati</taxon>
        <taxon>Rhodothermota</taxon>
        <taxon>Rhodothermia</taxon>
        <taxon>Rhodothermales</taxon>
        <taxon>Rhodothermaceae</taxon>
        <taxon>Rhodothermus</taxon>
    </lineage>
</organism>
<dbReference type="EMBL" id="CP001807">
    <property type="protein sequence ID" value="ACY48274.1"/>
    <property type="molecule type" value="Genomic_DNA"/>
</dbReference>
<dbReference type="HOGENOM" id="CLU_120735_0_1_10"/>
<evidence type="ECO:0000313" key="3">
    <source>
        <dbReference type="Proteomes" id="UP000002221"/>
    </source>
</evidence>
<protein>
    <recommendedName>
        <fullName evidence="4">Cupin 2 conserved barrel domain protein</fullName>
    </recommendedName>
</protein>
<dbReference type="KEGG" id="rmr:Rmar_1385"/>
<name>D0MIG6_RHOM4</name>
<accession>D0MIG6</accession>
<dbReference type="SUPFAM" id="SSF51182">
    <property type="entry name" value="RmlC-like cupins"/>
    <property type="match status" value="1"/>
</dbReference>
<proteinExistence type="predicted"/>
<dbReference type="eggNOG" id="COG1917">
    <property type="taxonomic scope" value="Bacteria"/>
</dbReference>
<feature type="region of interest" description="Disordered" evidence="1">
    <location>
        <begin position="123"/>
        <end position="146"/>
    </location>
</feature>
<dbReference type="OrthoDB" id="4205621at2"/>
<keyword evidence="3" id="KW-1185">Reference proteome</keyword>
<dbReference type="InterPro" id="IPR011051">
    <property type="entry name" value="RmlC_Cupin_sf"/>
</dbReference>
<evidence type="ECO:0000313" key="2">
    <source>
        <dbReference type="EMBL" id="ACY48274.1"/>
    </source>
</evidence>
<dbReference type="STRING" id="518766.Rmar_1385"/>
<evidence type="ECO:0000256" key="1">
    <source>
        <dbReference type="SAM" id="MobiDB-lite"/>
    </source>
</evidence>
<dbReference type="RefSeq" id="WP_012843885.1">
    <property type="nucleotide sequence ID" value="NC_013501.1"/>
</dbReference>
<reference evidence="2 3" key="1">
    <citation type="journal article" date="2009" name="Stand. Genomic Sci.">
        <title>Complete genome sequence of Rhodothermus marinus type strain (R-10).</title>
        <authorList>
            <person name="Nolan M."/>
            <person name="Tindall B.J."/>
            <person name="Pomrenke H."/>
            <person name="Lapidus A."/>
            <person name="Copeland A."/>
            <person name="Glavina Del Rio T."/>
            <person name="Lucas S."/>
            <person name="Chen F."/>
            <person name="Tice H."/>
            <person name="Cheng J.F."/>
            <person name="Saunders E."/>
            <person name="Han C."/>
            <person name="Bruce D."/>
            <person name="Goodwin L."/>
            <person name="Chain P."/>
            <person name="Pitluck S."/>
            <person name="Ovchinikova G."/>
            <person name="Pati A."/>
            <person name="Ivanova N."/>
            <person name="Mavromatis K."/>
            <person name="Chen A."/>
            <person name="Palaniappan K."/>
            <person name="Land M."/>
            <person name="Hauser L."/>
            <person name="Chang Y.J."/>
            <person name="Jeffries C.D."/>
            <person name="Brettin T."/>
            <person name="Goker M."/>
            <person name="Bristow J."/>
            <person name="Eisen J.A."/>
            <person name="Markowitz V."/>
            <person name="Hugenholtz P."/>
            <person name="Kyrpides N.C."/>
            <person name="Klenk H.P."/>
            <person name="Detter J.C."/>
        </authorList>
    </citation>
    <scope>NUCLEOTIDE SEQUENCE [LARGE SCALE GENOMIC DNA]</scope>
    <source>
        <strain evidence="3">ATCC 43812 / DSM 4252 / R-10</strain>
    </source>
</reference>
<dbReference type="Proteomes" id="UP000002221">
    <property type="component" value="Chromosome"/>
</dbReference>